<name>A0A6L8W667_9PROT</name>
<dbReference type="InterPro" id="IPR029063">
    <property type="entry name" value="SAM-dependent_MTases_sf"/>
</dbReference>
<evidence type="ECO:0000313" key="1">
    <source>
        <dbReference type="EMBL" id="MZR30636.1"/>
    </source>
</evidence>
<protein>
    <submittedName>
        <fullName evidence="1">Methyltransferase domain-containing protein</fullName>
    </submittedName>
</protein>
<accession>A0A6L8W667</accession>
<keyword evidence="1" id="KW-0808">Transferase</keyword>
<reference evidence="1 2" key="1">
    <citation type="submission" date="2019-12" db="EMBL/GenBank/DDBJ databases">
        <title>Snethiella sp. nov. sp. isolated from sea sand.</title>
        <authorList>
            <person name="Kim J."/>
            <person name="Jeong S.E."/>
            <person name="Jung H.S."/>
            <person name="Jeon C.O."/>
        </authorList>
    </citation>
    <scope>NUCLEOTIDE SEQUENCE [LARGE SCALE GENOMIC DNA]</scope>
    <source>
        <strain evidence="1 2">DP05</strain>
    </source>
</reference>
<dbReference type="CDD" id="cd02440">
    <property type="entry name" value="AdoMet_MTases"/>
    <property type="match status" value="1"/>
</dbReference>
<keyword evidence="2" id="KW-1185">Reference proteome</keyword>
<keyword evidence="1" id="KW-0489">Methyltransferase</keyword>
<dbReference type="EMBL" id="WTUW01000002">
    <property type="protein sequence ID" value="MZR30636.1"/>
    <property type="molecule type" value="Genomic_DNA"/>
</dbReference>
<comment type="caution">
    <text evidence="1">The sequence shown here is derived from an EMBL/GenBank/DDBJ whole genome shotgun (WGS) entry which is preliminary data.</text>
</comment>
<dbReference type="PANTHER" id="PTHR43861">
    <property type="entry name" value="TRANS-ACONITATE 2-METHYLTRANSFERASE-RELATED"/>
    <property type="match status" value="1"/>
</dbReference>
<dbReference type="SUPFAM" id="SSF53335">
    <property type="entry name" value="S-adenosyl-L-methionine-dependent methyltransferases"/>
    <property type="match status" value="1"/>
</dbReference>
<organism evidence="1 2">
    <name type="scientific">Sneathiella litorea</name>
    <dbReference type="NCBI Taxonomy" id="2606216"/>
    <lineage>
        <taxon>Bacteria</taxon>
        <taxon>Pseudomonadati</taxon>
        <taxon>Pseudomonadota</taxon>
        <taxon>Alphaproteobacteria</taxon>
        <taxon>Sneathiellales</taxon>
        <taxon>Sneathiellaceae</taxon>
        <taxon>Sneathiella</taxon>
    </lineage>
</organism>
<proteinExistence type="predicted"/>
<dbReference type="AlphaFoldDB" id="A0A6L8W667"/>
<dbReference type="Proteomes" id="UP000476030">
    <property type="component" value="Unassembled WGS sequence"/>
</dbReference>
<dbReference type="Gene3D" id="3.40.50.150">
    <property type="entry name" value="Vaccinia Virus protein VP39"/>
    <property type="match status" value="1"/>
</dbReference>
<dbReference type="Pfam" id="PF13489">
    <property type="entry name" value="Methyltransf_23"/>
    <property type="match status" value="1"/>
</dbReference>
<dbReference type="GO" id="GO:0008168">
    <property type="term" value="F:methyltransferase activity"/>
    <property type="evidence" value="ECO:0007669"/>
    <property type="project" value="UniProtKB-KW"/>
</dbReference>
<sequence length="274" mass="31732">MEHAEIFEDRQQAARLRAEAEFGWREIQPYFAGQQKPNTVLEVGCGTGYLLSQMAQKFNDISFTGVEPIGSGFTQFESTLNTIEKEFANITFVRKRIEDIKSEKRYDLIYSINVFEHLDDWREAIDICMSLLNSNGLLVILCPNYWIPYESHFSLPVIGNKSLTYKVFSKRITEMEERLRAQGLWKSLNFVTVPQIQRYCKVKGYTPEFDTAIMARMLDRLDDDPEFKKRQSSLARLASIANQLGAGFVLRLLPPRWGAYMKVTFRAQNQQNLV</sequence>
<gene>
    <name evidence="1" type="ORF">GQE98_08315</name>
</gene>
<evidence type="ECO:0000313" key="2">
    <source>
        <dbReference type="Proteomes" id="UP000476030"/>
    </source>
</evidence>
<dbReference type="RefSeq" id="WP_161315199.1">
    <property type="nucleotide sequence ID" value="NZ_WTUW01000002.1"/>
</dbReference>
<dbReference type="GO" id="GO:0032259">
    <property type="term" value="P:methylation"/>
    <property type="evidence" value="ECO:0007669"/>
    <property type="project" value="UniProtKB-KW"/>
</dbReference>